<dbReference type="AlphaFoldDB" id="M0I7I1"/>
<evidence type="ECO:0000313" key="2">
    <source>
        <dbReference type="EMBL" id="ELZ91947.1"/>
    </source>
</evidence>
<dbReference type="GO" id="GO:0008939">
    <property type="term" value="F:nicotinate-nucleotide-dimethylbenzimidazole phosphoribosyltransferase activity"/>
    <property type="evidence" value="ECO:0007669"/>
    <property type="project" value="InterPro"/>
</dbReference>
<dbReference type="HAMAP" id="MF_01086">
    <property type="entry name" value="UPF0284"/>
    <property type="match status" value="1"/>
</dbReference>
<reference evidence="2 3" key="1">
    <citation type="journal article" date="2014" name="PLoS Genet.">
        <title>Phylogenetically driven sequencing of extremely halophilic archaea reveals strategies for static and dynamic osmo-response.</title>
        <authorList>
            <person name="Becker E.A."/>
            <person name="Seitzer P.M."/>
            <person name="Tritt A."/>
            <person name="Larsen D."/>
            <person name="Krusor M."/>
            <person name="Yao A.I."/>
            <person name="Wu D."/>
            <person name="Madern D."/>
            <person name="Eisen J.A."/>
            <person name="Darling A.E."/>
            <person name="Facciotti M.T."/>
        </authorList>
    </citation>
    <scope>NUCLEOTIDE SEQUENCE [LARGE SCALE GENOMIC DNA]</scope>
    <source>
        <strain evidence="2 3">ATCC BAA-1512</strain>
    </source>
</reference>
<gene>
    <name evidence="2" type="ORF">C440_16584</name>
</gene>
<comment type="caution">
    <text evidence="2">The sequence shown here is derived from an EMBL/GenBank/DDBJ whole genome shotgun (WGS) entry which is preliminary data.</text>
</comment>
<dbReference type="NCBIfam" id="NF003372">
    <property type="entry name" value="PRK04447.1-5"/>
    <property type="match status" value="1"/>
</dbReference>
<dbReference type="SUPFAM" id="SSF52733">
    <property type="entry name" value="Nicotinate mononucleotide:5,6-dimethylbenzimidazole phosphoribosyltransferase (CobT)"/>
    <property type="match status" value="1"/>
</dbReference>
<dbReference type="CDD" id="cd02439">
    <property type="entry name" value="DMB-PRT_CobT"/>
    <property type="match status" value="1"/>
</dbReference>
<name>M0I7I1_9EURY</name>
<dbReference type="Proteomes" id="UP000011550">
    <property type="component" value="Unassembled WGS sequence"/>
</dbReference>
<dbReference type="PATRIC" id="fig|662479.7.peg.3369"/>
<dbReference type="EMBL" id="AOLN01000018">
    <property type="protein sequence ID" value="ELZ91947.1"/>
    <property type="molecule type" value="Genomic_DNA"/>
</dbReference>
<dbReference type="RefSeq" id="WP_008321783.1">
    <property type="nucleotide sequence ID" value="NZ_AOLN01000018.1"/>
</dbReference>
<dbReference type="InterPro" id="IPR002805">
    <property type="entry name" value="Nict_dMeBzImd_PRibTrfase_arc"/>
</dbReference>
<proteinExistence type="inferred from homology"/>
<dbReference type="NCBIfam" id="NF003371">
    <property type="entry name" value="PRK04447.1-4"/>
    <property type="match status" value="1"/>
</dbReference>
<dbReference type="STRING" id="662479.C440_16584"/>
<dbReference type="PANTHER" id="PTHR38811">
    <property type="match status" value="1"/>
</dbReference>
<evidence type="ECO:0000256" key="1">
    <source>
        <dbReference type="HAMAP-Rule" id="MF_01086"/>
    </source>
</evidence>
<dbReference type="PANTHER" id="PTHR38811:SF1">
    <property type="entry name" value="UPF0284 PROTEIN SLL1500"/>
    <property type="match status" value="1"/>
</dbReference>
<dbReference type="OrthoDB" id="9136at2157"/>
<protein>
    <recommendedName>
        <fullName evidence="1">UPF0284 protein C440_16584</fullName>
    </recommendedName>
</protein>
<dbReference type="InterPro" id="IPR036087">
    <property type="entry name" value="Nict_dMeBzImd_PRibTrfase_sf"/>
</dbReference>
<comment type="similarity">
    <text evidence="1">Belongs to the UPF0284 family.</text>
</comment>
<dbReference type="Gene3D" id="3.40.50.10210">
    <property type="match status" value="1"/>
</dbReference>
<dbReference type="InterPro" id="IPR003200">
    <property type="entry name" value="Nict_dMeBzImd_PRibTrfase"/>
</dbReference>
<organism evidence="2 3">
    <name type="scientific">Haloferax mucosum ATCC BAA-1512</name>
    <dbReference type="NCBI Taxonomy" id="662479"/>
    <lineage>
        <taxon>Archaea</taxon>
        <taxon>Methanobacteriati</taxon>
        <taxon>Methanobacteriota</taxon>
        <taxon>Stenosarchaea group</taxon>
        <taxon>Halobacteria</taxon>
        <taxon>Halobacteriales</taxon>
        <taxon>Haloferacaceae</taxon>
        <taxon>Haloferax</taxon>
    </lineage>
</organism>
<keyword evidence="3" id="KW-1185">Reference proteome</keyword>
<sequence length="340" mass="34416">MRVVLVAGTTGTAKIPGISAAGADPSLVDHTPSADAEIIEYGDTVRSPVTPVSPTGCPTPAAITRAVRELTGFDVLTVDAGLAEPTATPTIDVGARPGDDIRESEPVRTAPGAFEAARRMGLALPEDELVIGETVPGGTTTALAVLRALGESFPVSSSLPDNPTGLKEEVVAEAFDASDMEPGVAAHEPRRAARYLGDPVLPVVAGLTVGALESDIDVTLGGGTQLLAAAALARHAGADGDLTLATTSYLAADVPELEATAAELDLDVTVTDPGFETHPLDRYAAGEAKEGAGMGGALMLADRMGVIDDVEAATLDVLSRLDPEAVDVDVDVVGEAEDGA</sequence>
<accession>M0I7I1</accession>
<evidence type="ECO:0000313" key="3">
    <source>
        <dbReference type="Proteomes" id="UP000011550"/>
    </source>
</evidence>